<dbReference type="InterPro" id="IPR036397">
    <property type="entry name" value="RNaseH_sf"/>
</dbReference>
<dbReference type="PANTHER" id="PTHR37984">
    <property type="entry name" value="PROTEIN CBG26694"/>
    <property type="match status" value="1"/>
</dbReference>
<dbReference type="InterPro" id="IPR012337">
    <property type="entry name" value="RNaseH-like_sf"/>
</dbReference>
<dbReference type="FunFam" id="3.10.20.370:FF:000001">
    <property type="entry name" value="Retrovirus-related Pol polyprotein from transposon 17.6-like protein"/>
    <property type="match status" value="1"/>
</dbReference>
<dbReference type="PROSITE" id="PS50994">
    <property type="entry name" value="INTEGRASE"/>
    <property type="match status" value="1"/>
</dbReference>
<dbReference type="FunFam" id="1.10.340.70:FF:000003">
    <property type="entry name" value="Protein CBG25708"/>
    <property type="match status" value="1"/>
</dbReference>
<dbReference type="SMART" id="SM00031">
    <property type="entry name" value="DED"/>
    <property type="match status" value="1"/>
</dbReference>
<evidence type="ECO:0000256" key="3">
    <source>
        <dbReference type="ARBA" id="ARBA00022722"/>
    </source>
</evidence>
<dbReference type="InterPro" id="IPR011029">
    <property type="entry name" value="DEATH-like_dom_sf"/>
</dbReference>
<evidence type="ECO:0000256" key="5">
    <source>
        <dbReference type="ARBA" id="ARBA00022801"/>
    </source>
</evidence>
<dbReference type="GO" id="GO:0042981">
    <property type="term" value="P:regulation of apoptotic process"/>
    <property type="evidence" value="ECO:0007669"/>
    <property type="project" value="InterPro"/>
</dbReference>
<dbReference type="GO" id="GO:0004519">
    <property type="term" value="F:endonuclease activity"/>
    <property type="evidence" value="ECO:0007669"/>
    <property type="project" value="UniProtKB-KW"/>
</dbReference>
<dbReference type="Gene3D" id="3.10.10.10">
    <property type="entry name" value="HIV Type 1 Reverse Transcriptase, subunit A, domain 1"/>
    <property type="match status" value="1"/>
</dbReference>
<dbReference type="CDD" id="cd01647">
    <property type="entry name" value="RT_LTR"/>
    <property type="match status" value="1"/>
</dbReference>
<dbReference type="PROSITE" id="PS50878">
    <property type="entry name" value="RT_POL"/>
    <property type="match status" value="1"/>
</dbReference>
<dbReference type="Gene3D" id="3.30.70.270">
    <property type="match status" value="1"/>
</dbReference>
<evidence type="ECO:0000256" key="7">
    <source>
        <dbReference type="SAM" id="MobiDB-lite"/>
    </source>
</evidence>
<keyword evidence="4" id="KW-0255">Endonuclease</keyword>
<evidence type="ECO:0000313" key="11">
    <source>
        <dbReference type="EMBL" id="PFX12651.1"/>
    </source>
</evidence>
<proteinExistence type="predicted"/>
<dbReference type="FunFam" id="3.10.10.10:FF:000003">
    <property type="entry name" value="Retrovirus-related Pol polyprotein from transposon 297-like Protein"/>
    <property type="match status" value="1"/>
</dbReference>
<keyword evidence="12" id="KW-1185">Reference proteome</keyword>
<feature type="compositionally biased region" description="Polar residues" evidence="7">
    <location>
        <begin position="231"/>
        <end position="241"/>
    </location>
</feature>
<dbReference type="SUPFAM" id="SSF56672">
    <property type="entry name" value="DNA/RNA polymerases"/>
    <property type="match status" value="1"/>
</dbReference>
<dbReference type="SUPFAM" id="SSF53098">
    <property type="entry name" value="Ribonuclease H-like"/>
    <property type="match status" value="1"/>
</dbReference>
<dbReference type="SUPFAM" id="SSF47986">
    <property type="entry name" value="DEATH domain"/>
    <property type="match status" value="1"/>
</dbReference>
<dbReference type="InterPro" id="IPR041373">
    <property type="entry name" value="RT_RNaseH"/>
</dbReference>
<dbReference type="InterPro" id="IPR043128">
    <property type="entry name" value="Rev_trsase/Diguanyl_cyclase"/>
</dbReference>
<feature type="domain" description="Reverse transcriptase" evidence="9">
    <location>
        <begin position="722"/>
        <end position="905"/>
    </location>
</feature>
<organism evidence="11 12">
    <name type="scientific">Stylophora pistillata</name>
    <name type="common">Smooth cauliflower coral</name>
    <dbReference type="NCBI Taxonomy" id="50429"/>
    <lineage>
        <taxon>Eukaryota</taxon>
        <taxon>Metazoa</taxon>
        <taxon>Cnidaria</taxon>
        <taxon>Anthozoa</taxon>
        <taxon>Hexacorallia</taxon>
        <taxon>Scleractinia</taxon>
        <taxon>Astrocoeniina</taxon>
        <taxon>Pocilloporidae</taxon>
        <taxon>Stylophora</taxon>
    </lineage>
</organism>
<dbReference type="InterPro" id="IPR001875">
    <property type="entry name" value="DED_dom"/>
</dbReference>
<dbReference type="CDD" id="cd09274">
    <property type="entry name" value="RNase_HI_RT_Ty3"/>
    <property type="match status" value="1"/>
</dbReference>
<dbReference type="InterPro" id="IPR000477">
    <property type="entry name" value="RT_dom"/>
</dbReference>
<accession>A0A2B4R4U7</accession>
<evidence type="ECO:0000256" key="2">
    <source>
        <dbReference type="ARBA" id="ARBA00022695"/>
    </source>
</evidence>
<evidence type="ECO:0000259" key="9">
    <source>
        <dbReference type="PROSITE" id="PS50878"/>
    </source>
</evidence>
<feature type="compositionally biased region" description="Polar residues" evidence="7">
    <location>
        <begin position="248"/>
        <end position="261"/>
    </location>
</feature>
<dbReference type="Pfam" id="PF01335">
    <property type="entry name" value="DED"/>
    <property type="match status" value="1"/>
</dbReference>
<evidence type="ECO:0000259" key="10">
    <source>
        <dbReference type="PROSITE" id="PS50994"/>
    </source>
</evidence>
<dbReference type="Gene3D" id="1.10.533.10">
    <property type="entry name" value="Death Domain, Fas"/>
    <property type="match status" value="1"/>
</dbReference>
<dbReference type="InterPro" id="IPR041588">
    <property type="entry name" value="Integrase_H2C2"/>
</dbReference>
<evidence type="ECO:0000256" key="1">
    <source>
        <dbReference type="ARBA" id="ARBA00022679"/>
    </source>
</evidence>
<dbReference type="FunFam" id="3.30.420.10:FF:000063">
    <property type="entry name" value="Retrovirus-related Pol polyprotein from transposon 297-like Protein"/>
    <property type="match status" value="1"/>
</dbReference>
<dbReference type="GO" id="GO:0003676">
    <property type="term" value="F:nucleic acid binding"/>
    <property type="evidence" value="ECO:0007669"/>
    <property type="project" value="InterPro"/>
</dbReference>
<comment type="caution">
    <text evidence="11">The sequence shown here is derived from an EMBL/GenBank/DDBJ whole genome shotgun (WGS) entry which is preliminary data.</text>
</comment>
<feature type="domain" description="DED" evidence="8">
    <location>
        <begin position="12"/>
        <end position="90"/>
    </location>
</feature>
<dbReference type="InterPro" id="IPR050951">
    <property type="entry name" value="Retrovirus_Pol_polyprotein"/>
</dbReference>
<dbReference type="GO" id="GO:0003964">
    <property type="term" value="F:RNA-directed DNA polymerase activity"/>
    <property type="evidence" value="ECO:0007669"/>
    <property type="project" value="UniProtKB-KW"/>
</dbReference>
<dbReference type="OrthoDB" id="5989976at2759"/>
<name>A0A2B4R4U7_STYPI</name>
<gene>
    <name evidence="11" type="primary">pol</name>
    <name evidence="11" type="ORF">AWC38_SpisGene23353</name>
</gene>
<keyword evidence="1" id="KW-0808">Transferase</keyword>
<keyword evidence="6" id="KW-0695">RNA-directed DNA polymerase</keyword>
<dbReference type="EMBL" id="LSMT01001244">
    <property type="protein sequence ID" value="PFX12651.1"/>
    <property type="molecule type" value="Genomic_DNA"/>
</dbReference>
<dbReference type="GO" id="GO:0015074">
    <property type="term" value="P:DNA integration"/>
    <property type="evidence" value="ECO:0007669"/>
    <property type="project" value="InterPro"/>
</dbReference>
<dbReference type="Proteomes" id="UP000225706">
    <property type="component" value="Unassembled WGS sequence"/>
</dbReference>
<dbReference type="Gene3D" id="3.30.420.10">
    <property type="entry name" value="Ribonuclease H-like superfamily/Ribonuclease H"/>
    <property type="match status" value="1"/>
</dbReference>
<dbReference type="InterPro" id="IPR001584">
    <property type="entry name" value="Integrase_cat-core"/>
</dbReference>
<reference evidence="12" key="1">
    <citation type="journal article" date="2017" name="bioRxiv">
        <title>Comparative analysis of the genomes of Stylophora pistillata and Acropora digitifera provides evidence for extensive differences between species of corals.</title>
        <authorList>
            <person name="Voolstra C.R."/>
            <person name="Li Y."/>
            <person name="Liew Y.J."/>
            <person name="Baumgarten S."/>
            <person name="Zoccola D."/>
            <person name="Flot J.-F."/>
            <person name="Tambutte S."/>
            <person name="Allemand D."/>
            <person name="Aranda M."/>
        </authorList>
    </citation>
    <scope>NUCLEOTIDE SEQUENCE [LARGE SCALE GENOMIC DNA]</scope>
</reference>
<feature type="region of interest" description="Disordered" evidence="7">
    <location>
        <begin position="231"/>
        <end position="261"/>
    </location>
</feature>
<feature type="region of interest" description="Disordered" evidence="7">
    <location>
        <begin position="108"/>
        <end position="173"/>
    </location>
</feature>
<dbReference type="PANTHER" id="PTHR37984:SF8">
    <property type="entry name" value="CCHC-TYPE DOMAIN-CONTAINING PROTEIN"/>
    <property type="match status" value="1"/>
</dbReference>
<evidence type="ECO:0000256" key="6">
    <source>
        <dbReference type="ARBA" id="ARBA00022918"/>
    </source>
</evidence>
<dbReference type="PROSITE" id="PS50168">
    <property type="entry name" value="DED"/>
    <property type="match status" value="1"/>
</dbReference>
<dbReference type="Pfam" id="PF17921">
    <property type="entry name" value="Integrase_H2C2"/>
    <property type="match status" value="1"/>
</dbReference>
<dbReference type="CDD" id="cd08336">
    <property type="entry name" value="DED_FADD"/>
    <property type="match status" value="1"/>
</dbReference>
<dbReference type="Pfam" id="PF17917">
    <property type="entry name" value="RT_RNaseH"/>
    <property type="match status" value="1"/>
</dbReference>
<evidence type="ECO:0000256" key="4">
    <source>
        <dbReference type="ARBA" id="ARBA00022759"/>
    </source>
</evidence>
<feature type="domain" description="Integrase catalytic" evidence="10">
    <location>
        <begin position="1230"/>
        <end position="1354"/>
    </location>
</feature>
<keyword evidence="5" id="KW-0378">Hydrolase</keyword>
<sequence length="1354" mass="150725">MASAREENRISTYRKLLIDLSMELSRKDLEMLIYAVGDFLPRRVTENMDSGLKLFEALEHDVHISPLDLTLLQDGLNTIGRVDLAQRIQVFSSKLETVETDGGQEDIVTDEIGDQGNAGTTESDEIDPTNTVNSSARKGGQDDIVTDGIGDQGNAGTAESDEIDPTNTVNPGARKARAAHLKSALLPHHSALLFDGNLEITPTMVRTRDTGEATSKKHCLVASGDATSAAINNGPCTSSPAPSAAHVGQQSRGPTQAASSGRVQNHLAHGTAPVRYVNFLVYEGYSVEVIGGKHFKTPDGEFVEMKSGTQYKIHVKNSHPYGKRQTHIFSDDSGGVLPLTSDVVRQLREKHRDAQRAKLGSMLFGPVEDIPDLVFQGINGELVREAALRTKGSGGPSGVDAKGFKRILAFKRSSINVCESIATLTRRLCTEFVDPLTIEPIVASRLIPLDKGNGEVRPIGVGEVIRRIIGKCVTRITKQDVINSSGAVQVCAGQRSGGEAAIHAMLNIFKGDETDAALLVDASNAFNSLNRAAALNNIRVLCPLIAIYPDTGAQCDVMPVHIYKKASKDETLEKVTRIEASLAAYGGSKVKVIVRVSVRVWRSERSFRLDCRLVNNAKLRPILGIKSCLAMGIIQYKDNDLIHRPETGSASVFAVDAPRSPLSKEELMSKFPDVFGDGLGQLDGEYKIKLDETVPPVQHAPRRIAVALRPKLKEALDDLEAQDVVAPVTTPTRWINSIVAVPKKNGKLRICLDPKDLNRAIQRENYQLPTVEDIATRLHGAKVFTIMDVRNGFRQVNLDEESSYLTTFQTPFGRYRWRRMPFGISSAPEVFQRKMHELIEGMTGIEVVADDFIAVGYGDTFEEAAQDHDKNILLFLQRCKERNVRLNLEKLKLRQSQVLFIGHMATDQGLGKDPAKVRVIVEIPPPTDKLGTAFVKLKEMVIRTPFLRYYNLKEEVTLQCDASQSGLGTALMRNGQPVAYASRALTPAKTRYAQTEKELLAIVFACDRFDVYVYGRDLVNVETDHKPLGAIFLKSLASALKRLQRMLLRLQKYNLKVKYKKGREMLLADTLSRAYLPEVNATEFSRELEDVDHRSWLPVTIDRWQQLKNAAADDPVQQKLREVTRGGWPENRAQAPECVRPYFDVRDELTIQDELVFKGQQVVVPVVMRKEIMEKTHASHIGIEGCLRRARETLYWPRMATELREYISKCDICLSHCNEQGKEPMQSHEFVARPWAKVVADLCEFENRVLLVVCDYYSNFIKVARLSSITSRAIIKGLKAIFARFGVPDTLVSDNGRQFSFAEFSFFSRTWMFEHKTTSPAYPQSNGKAENAVRTFKNLFTKCKASEHQSFRHS</sequence>
<dbReference type="InterPro" id="IPR043502">
    <property type="entry name" value="DNA/RNA_pol_sf"/>
</dbReference>
<dbReference type="Pfam" id="PF00078">
    <property type="entry name" value="RVT_1"/>
    <property type="match status" value="1"/>
</dbReference>
<evidence type="ECO:0000313" key="12">
    <source>
        <dbReference type="Proteomes" id="UP000225706"/>
    </source>
</evidence>
<keyword evidence="3" id="KW-0540">Nuclease</keyword>
<protein>
    <submittedName>
        <fullName evidence="11">Retrovirus-related Pol polyprotein from transposon opus</fullName>
    </submittedName>
</protein>
<evidence type="ECO:0000259" key="8">
    <source>
        <dbReference type="PROSITE" id="PS50168"/>
    </source>
</evidence>
<dbReference type="GO" id="GO:0016787">
    <property type="term" value="F:hydrolase activity"/>
    <property type="evidence" value="ECO:0007669"/>
    <property type="project" value="UniProtKB-KW"/>
</dbReference>
<dbReference type="Gene3D" id="1.10.340.70">
    <property type="match status" value="1"/>
</dbReference>
<keyword evidence="2" id="KW-0548">Nucleotidyltransferase</keyword>